<dbReference type="GO" id="GO:0045892">
    <property type="term" value="P:negative regulation of DNA-templated transcription"/>
    <property type="evidence" value="ECO:0007669"/>
    <property type="project" value="TreeGrafter"/>
</dbReference>
<keyword evidence="1" id="KW-0678">Repressor</keyword>
<dbReference type="InterPro" id="IPR029016">
    <property type="entry name" value="GAF-like_dom_sf"/>
</dbReference>
<evidence type="ECO:0000313" key="6">
    <source>
        <dbReference type="EMBL" id="OGY98607.1"/>
    </source>
</evidence>
<dbReference type="STRING" id="1798647.A2855_02030"/>
<dbReference type="SUPFAM" id="SSF55781">
    <property type="entry name" value="GAF domain-like"/>
    <property type="match status" value="1"/>
</dbReference>
<dbReference type="GO" id="GO:0003677">
    <property type="term" value="F:DNA binding"/>
    <property type="evidence" value="ECO:0007669"/>
    <property type="project" value="InterPro"/>
</dbReference>
<keyword evidence="2" id="KW-0805">Transcription regulation</keyword>
<dbReference type="InterPro" id="IPR036390">
    <property type="entry name" value="WH_DNA-bd_sf"/>
</dbReference>
<evidence type="ECO:0000256" key="4">
    <source>
        <dbReference type="ARBA" id="ARBA00023163"/>
    </source>
</evidence>
<organism evidence="6 7">
    <name type="scientific">Candidatus Liptonbacteria bacterium RIFCSPHIGHO2_01_FULL_57_28</name>
    <dbReference type="NCBI Taxonomy" id="1798647"/>
    <lineage>
        <taxon>Bacteria</taxon>
        <taxon>Candidatus Liptoniibacteriota</taxon>
    </lineage>
</organism>
<dbReference type="EMBL" id="MHKX01000005">
    <property type="protein sequence ID" value="OGY98607.1"/>
    <property type="molecule type" value="Genomic_DNA"/>
</dbReference>
<proteinExistence type="predicted"/>
<dbReference type="Proteomes" id="UP000179059">
    <property type="component" value="Unassembled WGS sequence"/>
</dbReference>
<evidence type="ECO:0000259" key="5">
    <source>
        <dbReference type="Pfam" id="PF01628"/>
    </source>
</evidence>
<dbReference type="PANTHER" id="PTHR34824">
    <property type="entry name" value="HEAT-INDUCIBLE TRANSCRIPTION REPRESSOR HRCA"/>
    <property type="match status" value="1"/>
</dbReference>
<dbReference type="InterPro" id="IPR002571">
    <property type="entry name" value="HrcA"/>
</dbReference>
<feature type="domain" description="Heat-inducible transcription repressor HrcA C-terminal" evidence="5">
    <location>
        <begin position="94"/>
        <end position="215"/>
    </location>
</feature>
<dbReference type="Gene3D" id="1.10.10.10">
    <property type="entry name" value="Winged helix-like DNA-binding domain superfamily/Winged helix DNA-binding domain"/>
    <property type="match status" value="1"/>
</dbReference>
<dbReference type="Gene3D" id="3.30.450.40">
    <property type="match status" value="1"/>
</dbReference>
<dbReference type="InterPro" id="IPR036388">
    <property type="entry name" value="WH-like_DNA-bd_sf"/>
</dbReference>
<sequence length="230" mass="26086">MLTARSFEILEAAIREFIEFGEPVSSNLLYKRHSFGIRPAMIRAELGELAERGYLEQPYHSAGRVPSNRGYEFFAERVIAAERVAARAEELTDLLRHSAWDDLLEHLSRQLGIVTVAGEDSGDTHKSGLETLMEHLPWGSRESMMNVIKDFEALDRRVAAARDVFEDKDFLEVFIGRKSPVTRSDELAVMAADYEVDGRRVCLFAIGPKRMNYEKAAAMLKGLKRGFKFK</sequence>
<dbReference type="InterPro" id="IPR021153">
    <property type="entry name" value="HrcA_C"/>
</dbReference>
<evidence type="ECO:0000256" key="3">
    <source>
        <dbReference type="ARBA" id="ARBA00023016"/>
    </source>
</evidence>
<comment type="caution">
    <text evidence="6">The sequence shown here is derived from an EMBL/GenBank/DDBJ whole genome shotgun (WGS) entry which is preliminary data.</text>
</comment>
<keyword evidence="3" id="KW-0346">Stress response</keyword>
<dbReference type="SUPFAM" id="SSF46785">
    <property type="entry name" value="Winged helix' DNA-binding domain"/>
    <property type="match status" value="1"/>
</dbReference>
<name>A0A1G2CDV1_9BACT</name>
<reference evidence="6 7" key="1">
    <citation type="journal article" date="2016" name="Nat. Commun.">
        <title>Thousands of microbial genomes shed light on interconnected biogeochemical processes in an aquifer system.</title>
        <authorList>
            <person name="Anantharaman K."/>
            <person name="Brown C.T."/>
            <person name="Hug L.A."/>
            <person name="Sharon I."/>
            <person name="Castelle C.J."/>
            <person name="Probst A.J."/>
            <person name="Thomas B.C."/>
            <person name="Singh A."/>
            <person name="Wilkins M.J."/>
            <person name="Karaoz U."/>
            <person name="Brodie E.L."/>
            <person name="Williams K.H."/>
            <person name="Hubbard S.S."/>
            <person name="Banfield J.F."/>
        </authorList>
    </citation>
    <scope>NUCLEOTIDE SEQUENCE [LARGE SCALE GENOMIC DNA]</scope>
</reference>
<dbReference type="Pfam" id="PF01628">
    <property type="entry name" value="HrcA"/>
    <property type="match status" value="1"/>
</dbReference>
<keyword evidence="4" id="KW-0804">Transcription</keyword>
<accession>A0A1G2CDV1</accession>
<evidence type="ECO:0000256" key="2">
    <source>
        <dbReference type="ARBA" id="ARBA00023015"/>
    </source>
</evidence>
<dbReference type="AlphaFoldDB" id="A0A1G2CDV1"/>
<gene>
    <name evidence="6" type="ORF">A2855_02030</name>
</gene>
<evidence type="ECO:0000256" key="1">
    <source>
        <dbReference type="ARBA" id="ARBA00022491"/>
    </source>
</evidence>
<evidence type="ECO:0000313" key="7">
    <source>
        <dbReference type="Proteomes" id="UP000179059"/>
    </source>
</evidence>
<protein>
    <recommendedName>
        <fullName evidence="5">Heat-inducible transcription repressor HrcA C-terminal domain-containing protein</fullName>
    </recommendedName>
</protein>
<dbReference type="PANTHER" id="PTHR34824:SF1">
    <property type="entry name" value="HEAT-INDUCIBLE TRANSCRIPTION REPRESSOR HRCA"/>
    <property type="match status" value="1"/>
</dbReference>